<sequence length="88" mass="10163">MLCSSPNLNSLKLTVFQKIQILQTIDWLNAQCIFYLLEGQWGISQIHYNILSLLLDFFSHRGKGDRFIFPTLISVTAPTPNHSKRITR</sequence>
<name>A0A2R3J067_9PSED</name>
<keyword evidence="2" id="KW-1185">Reference proteome</keyword>
<reference evidence="1 2" key="1">
    <citation type="submission" date="2018-02" db="EMBL/GenBank/DDBJ databases">
        <title>FDA/CDC Antimicrobial Resistant Isolate Bank Genome Sequencing.</title>
        <authorList>
            <person name="Benahmed F.H."/>
            <person name="Lutgring J.D."/>
            <person name="Yoo B."/>
            <person name="Machado M."/>
            <person name="Brown A."/>
            <person name="McAllister G."/>
            <person name="Perry A."/>
            <person name="Halpin A.L."/>
            <person name="Vavikolanu K."/>
            <person name="Ott S."/>
            <person name="Zhao X."/>
            <person name="Tallon L.J."/>
            <person name="Sadzewicz L."/>
            <person name="Aluvathingal J."/>
            <person name="Nadendla S."/>
            <person name="Voskania-kordi A."/>
            <person name="Simonyan V."/>
            <person name="Patel J."/>
            <person name="Shawar R.M."/>
        </authorList>
    </citation>
    <scope>NUCLEOTIDE SEQUENCE [LARGE SCALE GENOMIC DNA]</scope>
    <source>
        <strain evidence="1 2">AR_0356</strain>
    </source>
</reference>
<protein>
    <submittedName>
        <fullName evidence="1">Uncharacterized protein</fullName>
    </submittedName>
</protein>
<evidence type="ECO:0000313" key="1">
    <source>
        <dbReference type="EMBL" id="AVK07540.1"/>
    </source>
</evidence>
<dbReference type="AlphaFoldDB" id="A0A2R3J067"/>
<gene>
    <name evidence="1" type="ORF">CSB93_4080</name>
</gene>
<organism evidence="1 2">
    <name type="scientific">Pseudomonas paraeruginosa</name>
    <dbReference type="NCBI Taxonomy" id="2994495"/>
    <lineage>
        <taxon>Bacteria</taxon>
        <taxon>Pseudomonadati</taxon>
        <taxon>Pseudomonadota</taxon>
        <taxon>Gammaproteobacteria</taxon>
        <taxon>Pseudomonadales</taxon>
        <taxon>Pseudomonadaceae</taxon>
        <taxon>Pseudomonas</taxon>
    </lineage>
</organism>
<evidence type="ECO:0000313" key="2">
    <source>
        <dbReference type="Proteomes" id="UP000238390"/>
    </source>
</evidence>
<accession>A0A2R3J067</accession>
<proteinExistence type="predicted"/>
<dbReference type="Proteomes" id="UP000238390">
    <property type="component" value="Chromosome"/>
</dbReference>
<dbReference type="EMBL" id="CP027169">
    <property type="protein sequence ID" value="AVK07540.1"/>
    <property type="molecule type" value="Genomic_DNA"/>
</dbReference>